<evidence type="ECO:0000256" key="1">
    <source>
        <dbReference type="SAM" id="Coils"/>
    </source>
</evidence>
<keyword evidence="1" id="KW-0175">Coiled coil</keyword>
<dbReference type="OrthoDB" id="3389064at2759"/>
<gene>
    <name evidence="3" type="ORF">CALVIDRAFT_599959</name>
</gene>
<organism evidence="3 4">
    <name type="scientific">Calocera viscosa (strain TUFC12733)</name>
    <dbReference type="NCBI Taxonomy" id="1330018"/>
    <lineage>
        <taxon>Eukaryota</taxon>
        <taxon>Fungi</taxon>
        <taxon>Dikarya</taxon>
        <taxon>Basidiomycota</taxon>
        <taxon>Agaricomycotina</taxon>
        <taxon>Dacrymycetes</taxon>
        <taxon>Dacrymycetales</taxon>
        <taxon>Dacrymycetaceae</taxon>
        <taxon>Calocera</taxon>
    </lineage>
</organism>
<proteinExistence type="predicted"/>
<keyword evidence="4" id="KW-1185">Reference proteome</keyword>
<dbReference type="AlphaFoldDB" id="A0A167KFF7"/>
<feature type="compositionally biased region" description="Polar residues" evidence="2">
    <location>
        <begin position="43"/>
        <end position="54"/>
    </location>
</feature>
<evidence type="ECO:0000313" key="3">
    <source>
        <dbReference type="EMBL" id="KZO94591.1"/>
    </source>
</evidence>
<feature type="coiled-coil region" evidence="1">
    <location>
        <begin position="154"/>
        <end position="181"/>
    </location>
</feature>
<evidence type="ECO:0000256" key="2">
    <source>
        <dbReference type="SAM" id="MobiDB-lite"/>
    </source>
</evidence>
<evidence type="ECO:0000313" key="4">
    <source>
        <dbReference type="Proteomes" id="UP000076738"/>
    </source>
</evidence>
<feature type="region of interest" description="Disordered" evidence="2">
    <location>
        <begin position="1"/>
        <end position="54"/>
    </location>
</feature>
<sequence length="182" mass="20264">MAPTLNSEHFFDADQEDPGSPEWEGFGSDSGATEFEGFGADSPPSTVEPDTSNSMSLADRLRTLNDEQKLEYGADGTCDWCFKHIEIDETTNELINPCSGPEFGRKWGCSTCREKQLTCSFAKRHDKKLKKIVLKASIEERLLDFGKAKSKSMSSDTKKRIQALGHKIKALQEEYEGLIASM</sequence>
<dbReference type="Proteomes" id="UP000076738">
    <property type="component" value="Unassembled WGS sequence"/>
</dbReference>
<reference evidence="3 4" key="1">
    <citation type="journal article" date="2016" name="Mol. Biol. Evol.">
        <title>Comparative Genomics of Early-Diverging Mushroom-Forming Fungi Provides Insights into the Origins of Lignocellulose Decay Capabilities.</title>
        <authorList>
            <person name="Nagy L.G."/>
            <person name="Riley R."/>
            <person name="Tritt A."/>
            <person name="Adam C."/>
            <person name="Daum C."/>
            <person name="Floudas D."/>
            <person name="Sun H."/>
            <person name="Yadav J.S."/>
            <person name="Pangilinan J."/>
            <person name="Larsson K.H."/>
            <person name="Matsuura K."/>
            <person name="Barry K."/>
            <person name="Labutti K."/>
            <person name="Kuo R."/>
            <person name="Ohm R.A."/>
            <person name="Bhattacharya S.S."/>
            <person name="Shirouzu T."/>
            <person name="Yoshinaga Y."/>
            <person name="Martin F.M."/>
            <person name="Grigoriev I.V."/>
            <person name="Hibbett D.S."/>
        </authorList>
    </citation>
    <scope>NUCLEOTIDE SEQUENCE [LARGE SCALE GENOMIC DNA]</scope>
    <source>
        <strain evidence="3 4">TUFC12733</strain>
    </source>
</reference>
<protein>
    <submittedName>
        <fullName evidence="3">Uncharacterized protein</fullName>
    </submittedName>
</protein>
<name>A0A167KFF7_CALVF</name>
<accession>A0A167KFF7</accession>
<dbReference type="EMBL" id="KV417294">
    <property type="protein sequence ID" value="KZO94591.1"/>
    <property type="molecule type" value="Genomic_DNA"/>
</dbReference>